<sequence length="129" mass="14377">MRVTLKVQGHLALLLCSLELPSCVNSICSSFCLLPSPENGEFIDYRPTDLLNMKFLAQGHGSLIIRVAWNHGENLVASSDSDVIVIVWKLSNQVLAPTEFSMNTTKYNNSRRDIVSFSLICTDVWSAQM</sequence>
<feature type="repeat" description="WD" evidence="1">
    <location>
        <begin position="57"/>
        <end position="98"/>
    </location>
</feature>
<gene>
    <name evidence="4 5 6" type="primary">LOC105046392</name>
</gene>
<dbReference type="OrthoDB" id="1932312at2759"/>
<dbReference type="RefSeq" id="XP_019706965.1">
    <property type="nucleotide sequence ID" value="XM_019851406.2"/>
</dbReference>
<name>A0A6I9RHC1_ELAGV</name>
<dbReference type="InterPro" id="IPR036322">
    <property type="entry name" value="WD40_repeat_dom_sf"/>
</dbReference>
<dbReference type="GeneID" id="105046392"/>
<dbReference type="RefSeq" id="XP_019706966.1">
    <property type="nucleotide sequence ID" value="XM_019851407.2"/>
</dbReference>
<evidence type="ECO:0000313" key="5">
    <source>
        <dbReference type="RefSeq" id="XP_019706965.1"/>
    </source>
</evidence>
<evidence type="ECO:0000256" key="2">
    <source>
        <dbReference type="SAM" id="SignalP"/>
    </source>
</evidence>
<feature type="chain" id="PRO_5044636243" evidence="2">
    <location>
        <begin position="27"/>
        <end position="129"/>
    </location>
</feature>
<organism evidence="4">
    <name type="scientific">Elaeis guineensis var. tenera</name>
    <name type="common">Oil palm</name>
    <dbReference type="NCBI Taxonomy" id="51953"/>
    <lineage>
        <taxon>Eukaryota</taxon>
        <taxon>Viridiplantae</taxon>
        <taxon>Streptophyta</taxon>
        <taxon>Embryophyta</taxon>
        <taxon>Tracheophyta</taxon>
        <taxon>Spermatophyta</taxon>
        <taxon>Magnoliopsida</taxon>
        <taxon>Liliopsida</taxon>
        <taxon>Arecaceae</taxon>
        <taxon>Arecoideae</taxon>
        <taxon>Cocoseae</taxon>
        <taxon>Elaeidinae</taxon>
        <taxon>Elaeis</taxon>
    </lineage>
</organism>
<evidence type="ECO:0000313" key="6">
    <source>
        <dbReference type="RefSeq" id="XP_019706966.1"/>
    </source>
</evidence>
<dbReference type="KEGG" id="egu:105046392"/>
<accession>A0A6I9RHC1</accession>
<dbReference type="PROSITE" id="PS50082">
    <property type="entry name" value="WD_REPEATS_2"/>
    <property type="match status" value="1"/>
</dbReference>
<proteinExistence type="predicted"/>
<feature type="signal peptide" evidence="2">
    <location>
        <begin position="1"/>
        <end position="26"/>
    </location>
</feature>
<keyword evidence="3" id="KW-1185">Reference proteome</keyword>
<reference evidence="4" key="1">
    <citation type="submission" date="2022-04" db="UniProtKB">
        <authorList>
            <consortium name="RefSeq"/>
        </authorList>
    </citation>
    <scope>IDENTIFICATION</scope>
</reference>
<protein>
    <submittedName>
        <fullName evidence="4 5">Uncharacterized protein LOC105046392</fullName>
    </submittedName>
</protein>
<dbReference type="InterPro" id="IPR001680">
    <property type="entry name" value="WD40_rpt"/>
</dbReference>
<keyword evidence="1" id="KW-0853">WD repeat</keyword>
<keyword evidence="2" id="KW-0732">Signal</keyword>
<dbReference type="AlphaFoldDB" id="A0A6I9RHC1"/>
<evidence type="ECO:0000313" key="4">
    <source>
        <dbReference type="RefSeq" id="XP_010923266.1"/>
    </source>
</evidence>
<evidence type="ECO:0000313" key="3">
    <source>
        <dbReference type="Proteomes" id="UP000504607"/>
    </source>
</evidence>
<evidence type="ECO:0000256" key="1">
    <source>
        <dbReference type="PROSITE-ProRule" id="PRU00221"/>
    </source>
</evidence>
<dbReference type="SUPFAM" id="SSF50978">
    <property type="entry name" value="WD40 repeat-like"/>
    <property type="match status" value="1"/>
</dbReference>
<dbReference type="RefSeq" id="XP_010923266.1">
    <property type="nucleotide sequence ID" value="XM_010924964.3"/>
</dbReference>
<dbReference type="Proteomes" id="UP000504607">
    <property type="component" value="Chromosome 6"/>
</dbReference>